<dbReference type="EMBL" id="CM015714">
    <property type="protein sequence ID" value="KAF3687538.1"/>
    <property type="molecule type" value="Genomic_DNA"/>
</dbReference>
<dbReference type="PROSITE" id="PS50835">
    <property type="entry name" value="IG_LIKE"/>
    <property type="match status" value="1"/>
</dbReference>
<gene>
    <name evidence="5" type="ORF">EXN66_Car003210</name>
</gene>
<feature type="chain" id="PRO_5026345205" description="Ig-like domain-containing protein" evidence="3">
    <location>
        <begin position="30"/>
        <end position="461"/>
    </location>
</feature>
<evidence type="ECO:0000313" key="5">
    <source>
        <dbReference type="EMBL" id="KAF3687538.1"/>
    </source>
</evidence>
<feature type="transmembrane region" description="Helical" evidence="2">
    <location>
        <begin position="368"/>
        <end position="391"/>
    </location>
</feature>
<dbReference type="InterPro" id="IPR040438">
    <property type="entry name" value="HIDE1"/>
</dbReference>
<accession>A0A6G1PBX5</accession>
<feature type="compositionally biased region" description="Low complexity" evidence="1">
    <location>
        <begin position="198"/>
        <end position="210"/>
    </location>
</feature>
<dbReference type="InterPro" id="IPR013783">
    <property type="entry name" value="Ig-like_fold"/>
</dbReference>
<evidence type="ECO:0000256" key="3">
    <source>
        <dbReference type="SAM" id="SignalP"/>
    </source>
</evidence>
<reference evidence="5 6" key="1">
    <citation type="submission" date="2019-02" db="EMBL/GenBank/DDBJ databases">
        <title>Opniocepnalus argus genome.</title>
        <authorList>
            <person name="Zhou C."/>
            <person name="Xiao S."/>
        </authorList>
    </citation>
    <scope>NUCLEOTIDE SEQUENCE [LARGE SCALE GENOMIC DNA]</scope>
    <source>
        <strain evidence="5">OARG1902GOOAL</strain>
        <tissue evidence="5">Muscle</tissue>
    </source>
</reference>
<organism evidence="5 6">
    <name type="scientific">Channa argus</name>
    <name type="common">Northern snakehead</name>
    <name type="synonym">Ophicephalus argus</name>
    <dbReference type="NCBI Taxonomy" id="215402"/>
    <lineage>
        <taxon>Eukaryota</taxon>
        <taxon>Metazoa</taxon>
        <taxon>Chordata</taxon>
        <taxon>Craniata</taxon>
        <taxon>Vertebrata</taxon>
        <taxon>Euteleostomi</taxon>
        <taxon>Actinopterygii</taxon>
        <taxon>Neopterygii</taxon>
        <taxon>Teleostei</taxon>
        <taxon>Neoteleostei</taxon>
        <taxon>Acanthomorphata</taxon>
        <taxon>Anabantaria</taxon>
        <taxon>Anabantiformes</taxon>
        <taxon>Channoidei</taxon>
        <taxon>Channidae</taxon>
        <taxon>Channa</taxon>
    </lineage>
</organism>
<keyword evidence="2" id="KW-1133">Transmembrane helix</keyword>
<name>A0A6G1PBX5_CHAAH</name>
<dbReference type="PANTHER" id="PTHR36859:SF1">
    <property type="entry name" value="PROTEIN HIDE1"/>
    <property type="match status" value="1"/>
</dbReference>
<evidence type="ECO:0000313" key="6">
    <source>
        <dbReference type="Proteomes" id="UP000503349"/>
    </source>
</evidence>
<feature type="region of interest" description="Disordered" evidence="1">
    <location>
        <begin position="195"/>
        <end position="222"/>
    </location>
</feature>
<evidence type="ECO:0000256" key="1">
    <source>
        <dbReference type="SAM" id="MobiDB-lite"/>
    </source>
</evidence>
<keyword evidence="2" id="KW-0812">Transmembrane</keyword>
<evidence type="ECO:0000259" key="4">
    <source>
        <dbReference type="PROSITE" id="PS50835"/>
    </source>
</evidence>
<feature type="domain" description="Ig-like" evidence="4">
    <location>
        <begin position="142"/>
        <end position="249"/>
    </location>
</feature>
<dbReference type="Gene3D" id="2.60.40.10">
    <property type="entry name" value="Immunoglobulins"/>
    <property type="match status" value="1"/>
</dbReference>
<dbReference type="InterPro" id="IPR007110">
    <property type="entry name" value="Ig-like_dom"/>
</dbReference>
<dbReference type="PANTHER" id="PTHR36859">
    <property type="entry name" value="PROTEIN HIDE1"/>
    <property type="match status" value="1"/>
</dbReference>
<proteinExistence type="predicted"/>
<dbReference type="AlphaFoldDB" id="A0A6G1PBX5"/>
<protein>
    <recommendedName>
        <fullName evidence="4">Ig-like domain-containing protein</fullName>
    </recommendedName>
</protein>
<feature type="signal peptide" evidence="3">
    <location>
        <begin position="1"/>
        <end position="29"/>
    </location>
</feature>
<keyword evidence="3" id="KW-0732">Signal</keyword>
<keyword evidence="6" id="KW-1185">Reference proteome</keyword>
<dbReference type="InterPro" id="IPR036179">
    <property type="entry name" value="Ig-like_dom_sf"/>
</dbReference>
<dbReference type="SUPFAM" id="SSF48726">
    <property type="entry name" value="Immunoglobulin"/>
    <property type="match status" value="1"/>
</dbReference>
<reference evidence="6" key="2">
    <citation type="submission" date="2019-02" db="EMBL/GenBank/DDBJ databases">
        <title>Opniocepnalus argus Var Kimnra genome.</title>
        <authorList>
            <person name="Zhou C."/>
            <person name="Xiao S."/>
        </authorList>
    </citation>
    <scope>NUCLEOTIDE SEQUENCE [LARGE SCALE GENOMIC DNA]</scope>
</reference>
<evidence type="ECO:0000256" key="2">
    <source>
        <dbReference type="SAM" id="Phobius"/>
    </source>
</evidence>
<dbReference type="Proteomes" id="UP000503349">
    <property type="component" value="Chromosome 3"/>
</dbReference>
<feature type="region of interest" description="Disordered" evidence="1">
    <location>
        <begin position="433"/>
        <end position="461"/>
    </location>
</feature>
<sequence length="461" mass="50846">MQVVTGGQSFWIYTLVFTSLQLWSTGSLSASTCTTLPRPTLDIYMRTEDSVVLLCRAPKGRHGVLFSLHMVQKQVDSTELMTSAEDVQFTVNVTEGDSGQDNLFCCLYKDQEGCYSAFSPYLKLEHQNDAGPTPSIPSFPHPVLTVEPSSGVAKRGDILSFTCSIPVLQPQSRFLSTYKHKPMTFLLVRTAGRSRRTSVSSQPQASQVSSHEPQPGVFTVGPVKGGEEGEYTCLYQITKKRRQVNSTVSNVVQVTITDMLPLPTLVLEQQTEVWHLLCTGSPAYPGAQFSLLLADKELPVAVQHVKAIHHQATFPVPVQDTAVALYQCQYSVLLKSDWSHSERSRPLAVTKEIPPPSSSALSSMDLPLVLGFFSAVVLFLCAVAFVTALACRKVKAAAEKKEKRQETQLWSQVHAKDHIVDLTLRRSSFTSQEWASGETETTSRSQISNSLSTFSPIHPRH</sequence>
<feature type="compositionally biased region" description="Polar residues" evidence="1">
    <location>
        <begin position="433"/>
        <end position="455"/>
    </location>
</feature>
<keyword evidence="2" id="KW-0472">Membrane</keyword>